<dbReference type="InterPro" id="IPR008972">
    <property type="entry name" value="Cupredoxin"/>
</dbReference>
<dbReference type="AlphaFoldDB" id="A9UFU4"/>
<evidence type="ECO:0000256" key="1">
    <source>
        <dbReference type="SAM" id="Phobius"/>
    </source>
</evidence>
<feature type="non-terminal residue" evidence="2">
    <location>
        <position position="48"/>
    </location>
</feature>
<organism evidence="2">
    <name type="scientific">uncultured fungus</name>
    <dbReference type="NCBI Taxonomy" id="175245"/>
    <lineage>
        <taxon>Eukaryota</taxon>
        <taxon>Fungi</taxon>
        <taxon>environmental samples</taxon>
    </lineage>
</organism>
<keyword evidence="1" id="KW-1133">Transmembrane helix</keyword>
<protein>
    <submittedName>
        <fullName evidence="2">Putative multicopper oxidase</fullName>
    </submittedName>
</protein>
<name>A9UFU4_9FUNG</name>
<sequence>HWHGFFQPNNSYVFLFLLTFFTLTRLYCSWADGVAFVTQAGTFWYHSH</sequence>
<keyword evidence="1" id="KW-0812">Transmembrane</keyword>
<evidence type="ECO:0000313" key="2">
    <source>
        <dbReference type="EMBL" id="ABX80111.1"/>
    </source>
</evidence>
<feature type="transmembrane region" description="Helical" evidence="1">
    <location>
        <begin position="12"/>
        <end position="28"/>
    </location>
</feature>
<accession>A9UFU4</accession>
<dbReference type="SUPFAM" id="SSF49503">
    <property type="entry name" value="Cupredoxins"/>
    <property type="match status" value="1"/>
</dbReference>
<dbReference type="EMBL" id="EU277750">
    <property type="protein sequence ID" value="ABX80111.1"/>
    <property type="molecule type" value="Genomic_DNA"/>
</dbReference>
<keyword evidence="1" id="KW-0472">Membrane</keyword>
<proteinExistence type="predicted"/>
<reference evidence="2" key="1">
    <citation type="journal article" date="2009" name="FEMS Microbiol. Ecol.">
        <title>Long term repeated prescribed burning increases evenness in the basidiomycete laccase gene pool in forest soils.</title>
        <authorList>
            <person name="Artz R.R.E."/>
            <person name="Reid E."/>
            <person name="Anderson I.C."/>
            <person name="Campbell C.D."/>
            <person name="Cairney J.W.G."/>
        </authorList>
    </citation>
    <scope>NUCLEOTIDE SEQUENCE</scope>
</reference>
<feature type="non-terminal residue" evidence="2">
    <location>
        <position position="1"/>
    </location>
</feature>